<evidence type="ECO:0000259" key="2">
    <source>
        <dbReference type="PROSITE" id="PS51462"/>
    </source>
</evidence>
<dbReference type="PANTHER" id="PTHR13622:SF8">
    <property type="entry name" value="THIAMIN PYROPHOSPHOKINASE 1"/>
    <property type="match status" value="1"/>
</dbReference>
<name>A0A7S3R279_DUNTE</name>
<dbReference type="InterPro" id="IPR015797">
    <property type="entry name" value="NUDIX_hydrolase-like_dom_sf"/>
</dbReference>
<dbReference type="EMBL" id="HBIP01025718">
    <property type="protein sequence ID" value="CAE0500409.1"/>
    <property type="molecule type" value="Transcribed_RNA"/>
</dbReference>
<feature type="domain" description="Nudix hydrolase" evidence="2">
    <location>
        <begin position="165"/>
        <end position="307"/>
    </location>
</feature>
<dbReference type="PANTHER" id="PTHR13622">
    <property type="entry name" value="THIAMIN PYROPHOSPHOKINASE"/>
    <property type="match status" value="1"/>
</dbReference>
<evidence type="ECO:0000256" key="1">
    <source>
        <dbReference type="ARBA" id="ARBA00003778"/>
    </source>
</evidence>
<protein>
    <recommendedName>
        <fullName evidence="2">Nudix hydrolase domain-containing protein</fullName>
    </recommendedName>
</protein>
<dbReference type="PROSITE" id="PS51462">
    <property type="entry name" value="NUDIX"/>
    <property type="match status" value="1"/>
</dbReference>
<dbReference type="SUPFAM" id="SSF55811">
    <property type="entry name" value="Nudix"/>
    <property type="match status" value="1"/>
</dbReference>
<evidence type="ECO:0000313" key="3">
    <source>
        <dbReference type="EMBL" id="CAE0500409.1"/>
    </source>
</evidence>
<accession>A0A7S3R279</accession>
<organism evidence="3">
    <name type="scientific">Dunaliella tertiolecta</name>
    <name type="common">Green alga</name>
    <dbReference type="NCBI Taxonomy" id="3047"/>
    <lineage>
        <taxon>Eukaryota</taxon>
        <taxon>Viridiplantae</taxon>
        <taxon>Chlorophyta</taxon>
        <taxon>core chlorophytes</taxon>
        <taxon>Chlorophyceae</taxon>
        <taxon>CS clade</taxon>
        <taxon>Chlamydomonadales</taxon>
        <taxon>Dunaliellaceae</taxon>
        <taxon>Dunaliella</taxon>
    </lineage>
</organism>
<dbReference type="GO" id="GO:0044715">
    <property type="term" value="F:8-oxo-dGDP phosphatase activity"/>
    <property type="evidence" value="ECO:0007669"/>
    <property type="project" value="TreeGrafter"/>
</dbReference>
<comment type="function">
    <text evidence="1">Probably mediates the hydrolysis of some nucleoside diphosphate derivatives.</text>
</comment>
<dbReference type="AlphaFoldDB" id="A0A7S3R279"/>
<dbReference type="InterPro" id="IPR000086">
    <property type="entry name" value="NUDIX_hydrolase_dom"/>
</dbReference>
<sequence length="348" mass="38648">MLLGLSNSSGRALCRRTFGKQVHSQSIKRSSRGAATMEPQTLQMPSLSGFMQRIKECNEGMEAFSTLKPFLVNGKKVGHFKPEFVEHLSHYPSVFHVSESQVSLASELDTPEKRTAQVARVLEELRDKKVIGGWRNELYPVTSSFYDKPELLVERAAATHFGMKAYGVHCNGYVVDETGRYKLWVAKRSMSKPNWPGKLDHIAAGGQPHNLSPTANIIKECEEEASIPLELARTAKPVGAVSYTTISSVGLKPDVLFTFDIQLPLGFTPKPQDGEVEYFELWPIERVAQTVANTTDFKTNCNLVIIDFMLRHGLIGPDQVSTARVAGQNTTRCCNCLILNQVKMSPYG</sequence>
<dbReference type="Pfam" id="PF15916">
    <property type="entry name" value="DUF4743"/>
    <property type="match status" value="1"/>
</dbReference>
<proteinExistence type="predicted"/>
<dbReference type="CDD" id="cd03676">
    <property type="entry name" value="NUDIX_Tnr3_like"/>
    <property type="match status" value="1"/>
</dbReference>
<dbReference type="FunFam" id="3.90.79.10:FF:000019">
    <property type="entry name" value="Thiamin pyrophosphokinase, putative"/>
    <property type="match status" value="1"/>
</dbReference>
<dbReference type="Gene3D" id="3.90.79.10">
    <property type="entry name" value="Nucleoside Triphosphate Pyrophosphohydrolase"/>
    <property type="match status" value="1"/>
</dbReference>
<reference evidence="3" key="1">
    <citation type="submission" date="2021-01" db="EMBL/GenBank/DDBJ databases">
        <authorList>
            <person name="Corre E."/>
            <person name="Pelletier E."/>
            <person name="Niang G."/>
            <person name="Scheremetjew M."/>
            <person name="Finn R."/>
            <person name="Kale V."/>
            <person name="Holt S."/>
            <person name="Cochrane G."/>
            <person name="Meng A."/>
            <person name="Brown T."/>
            <person name="Cohen L."/>
        </authorList>
    </citation>
    <scope>NUCLEOTIDE SEQUENCE</scope>
    <source>
        <strain evidence="3">CCMP1320</strain>
    </source>
</reference>
<gene>
    <name evidence="3" type="ORF">DTER00134_LOCUS15482</name>
</gene>
<dbReference type="InterPro" id="IPR031804">
    <property type="entry name" value="DUF4743"/>
</dbReference>